<comment type="caution">
    <text evidence="5">The sequence shown here is derived from an EMBL/GenBank/DDBJ whole genome shotgun (WGS) entry which is preliminary data.</text>
</comment>
<accession>A0A4R0NGV3</accession>
<dbReference type="Gene3D" id="3.40.50.360">
    <property type="match status" value="1"/>
</dbReference>
<keyword evidence="3" id="KW-1133">Transmembrane helix</keyword>
<dbReference type="Proteomes" id="UP000293347">
    <property type="component" value="Unassembled WGS sequence"/>
</dbReference>
<dbReference type="GO" id="GO:0010181">
    <property type="term" value="F:FMN binding"/>
    <property type="evidence" value="ECO:0007669"/>
    <property type="project" value="InterPro"/>
</dbReference>
<dbReference type="SUPFAM" id="SSF52218">
    <property type="entry name" value="Flavoproteins"/>
    <property type="match status" value="1"/>
</dbReference>
<dbReference type="GO" id="GO:0003958">
    <property type="term" value="F:NADPH-hemoprotein reductase activity"/>
    <property type="evidence" value="ECO:0007669"/>
    <property type="project" value="UniProtKB-EC"/>
</dbReference>
<feature type="domain" description="Flavodoxin-like" evidence="4">
    <location>
        <begin position="341"/>
        <end position="480"/>
    </location>
</feature>
<dbReference type="EMBL" id="SJSL01000006">
    <property type="protein sequence ID" value="TCC98977.1"/>
    <property type="molecule type" value="Genomic_DNA"/>
</dbReference>
<dbReference type="Gene3D" id="2.40.30.10">
    <property type="entry name" value="Translation factors"/>
    <property type="match status" value="1"/>
</dbReference>
<dbReference type="PANTHER" id="PTHR19384:SF17">
    <property type="entry name" value="NADPH--CYTOCHROME P450 REDUCTASE"/>
    <property type="match status" value="1"/>
</dbReference>
<evidence type="ECO:0000313" key="6">
    <source>
        <dbReference type="Proteomes" id="UP000293347"/>
    </source>
</evidence>
<keyword evidence="3" id="KW-0812">Transmembrane</keyword>
<evidence type="ECO:0000259" key="4">
    <source>
        <dbReference type="PROSITE" id="PS50902"/>
    </source>
</evidence>
<dbReference type="EC" id="1.6.2.4" evidence="2"/>
<evidence type="ECO:0000256" key="2">
    <source>
        <dbReference type="ARBA" id="ARBA00023797"/>
    </source>
</evidence>
<dbReference type="AlphaFoldDB" id="A0A4R0NGV3"/>
<dbReference type="PROSITE" id="PS50902">
    <property type="entry name" value="FLAVODOXIN_LIKE"/>
    <property type="match status" value="1"/>
</dbReference>
<proteinExistence type="predicted"/>
<dbReference type="RefSeq" id="WP_131597408.1">
    <property type="nucleotide sequence ID" value="NZ_SJSL01000006.1"/>
</dbReference>
<dbReference type="Pfam" id="PF00175">
    <property type="entry name" value="NAD_binding_1"/>
    <property type="match status" value="1"/>
</dbReference>
<evidence type="ECO:0000313" key="5">
    <source>
        <dbReference type="EMBL" id="TCC98977.1"/>
    </source>
</evidence>
<sequence length="732" mass="82494">MTLSVWRYAHLALAIVSSLFLLILSVTGVILAIDAINEKAPAYRAENFNSLNLAQVIPQLCKVYPEITEITVDHNQFVSIDAIDGEGNSIKAYIDPNNGKVLGEVKPKSQFIQWNIALHRSLFLKDIGRVTVGVVSFLLLLITLSGIALIIKRQQGIRHFFAKINRDFFAQYFHVVSGRILLIPIFLIALTGTYLFMIRMEIIKKADVEISHPQIAEGIASKNMKDFKIFRETTLSEVEKIEFPFMEDDPEEFYVLKLKTGVLSASQLNGEIVKETKYPYAALLETLSLDLHTGRTNIIWAIILGIASLNILFFIYTGFVITFKRTKTKIRNKFKAENSEIIMLVGTENGSTLFFAHQIHKQLLADGKRSFIAMMNQYQLYPKAQQLLVFTSTYGLGTAPANATQFEQLLQKFPQQQDIAFSVLGFGSKAYPDYCAYAALIDELLAGQKWADRFLDLHTVNDKSVDEFIKWIHHWAEKSLIALATAPAVYNSKVAGLKKFKVVAKTSTTEDNQTFKILLKPASNIRFQSGDLLAIYPAGDNRERFYSIGNNDGMIQLMVKLLPNGLGSGFIHQLEMNSILKARVMSNPNFHFPSSVSAVAMIANGTGIAPFLGMIMSNSTQMPIHLYAGFRNSNSLTQQYQQFAAEEIEKKQLTKFDIAFSREQESRYVMDLIRRDAALFIDLLENNGVVMICGSLNMQKDVEKVLEELSIAKNNKSIKYYKENNQILTDCY</sequence>
<feature type="transmembrane region" description="Helical" evidence="3">
    <location>
        <begin position="298"/>
        <end position="323"/>
    </location>
</feature>
<dbReference type="Pfam" id="PF00258">
    <property type="entry name" value="Flavodoxin_1"/>
    <property type="match status" value="1"/>
</dbReference>
<dbReference type="GO" id="GO:0050660">
    <property type="term" value="F:flavin adenine dinucleotide binding"/>
    <property type="evidence" value="ECO:0007669"/>
    <property type="project" value="TreeGrafter"/>
</dbReference>
<reference evidence="5 6" key="1">
    <citation type="submission" date="2019-02" db="EMBL/GenBank/DDBJ databases">
        <title>Pedobacter sp. RP-1-14 sp. nov., isolated from Arctic soil.</title>
        <authorList>
            <person name="Dahal R.H."/>
        </authorList>
    </citation>
    <scope>NUCLEOTIDE SEQUENCE [LARGE SCALE GENOMIC DNA]</scope>
    <source>
        <strain evidence="5 6">RP-1-14</strain>
    </source>
</reference>
<feature type="transmembrane region" description="Helical" evidence="3">
    <location>
        <begin position="130"/>
        <end position="151"/>
    </location>
</feature>
<keyword evidence="3" id="KW-0472">Membrane</keyword>
<evidence type="ECO:0000256" key="3">
    <source>
        <dbReference type="SAM" id="Phobius"/>
    </source>
</evidence>
<dbReference type="InterPro" id="IPR008254">
    <property type="entry name" value="Flavodoxin/NO_synth"/>
</dbReference>
<protein>
    <recommendedName>
        <fullName evidence="2">NADPH--hemoprotein reductase</fullName>
        <ecNumber evidence="2">1.6.2.4</ecNumber>
    </recommendedName>
</protein>
<dbReference type="Gene3D" id="3.40.50.80">
    <property type="entry name" value="Nucleotide-binding domain of ferredoxin-NADP reductase (FNR) module"/>
    <property type="match status" value="1"/>
</dbReference>
<keyword evidence="1" id="KW-0285">Flavoprotein</keyword>
<dbReference type="SUPFAM" id="SSF63380">
    <property type="entry name" value="Riboflavin synthase domain-like"/>
    <property type="match status" value="1"/>
</dbReference>
<gene>
    <name evidence="5" type="ORF">EZ437_17735</name>
</gene>
<dbReference type="GO" id="GO:0005829">
    <property type="term" value="C:cytosol"/>
    <property type="evidence" value="ECO:0007669"/>
    <property type="project" value="TreeGrafter"/>
</dbReference>
<keyword evidence="6" id="KW-1185">Reference proteome</keyword>
<dbReference type="Pfam" id="PF00970">
    <property type="entry name" value="FAD_binding_6"/>
    <property type="match status" value="1"/>
</dbReference>
<feature type="transmembrane region" description="Helical" evidence="3">
    <location>
        <begin position="172"/>
        <end position="197"/>
    </location>
</feature>
<dbReference type="InterPro" id="IPR005625">
    <property type="entry name" value="PepSY-ass_TM"/>
</dbReference>
<dbReference type="InterPro" id="IPR017938">
    <property type="entry name" value="Riboflavin_synthase-like_b-brl"/>
</dbReference>
<dbReference type="InterPro" id="IPR001433">
    <property type="entry name" value="OxRdtase_FAD/NAD-bd"/>
</dbReference>
<dbReference type="OrthoDB" id="9789468at2"/>
<dbReference type="Pfam" id="PF03929">
    <property type="entry name" value="PepSY_TM"/>
    <property type="match status" value="1"/>
</dbReference>
<dbReference type="InterPro" id="IPR039261">
    <property type="entry name" value="FNR_nucleotide-bd"/>
</dbReference>
<dbReference type="InterPro" id="IPR008333">
    <property type="entry name" value="Cbr1-like_FAD-bd_dom"/>
</dbReference>
<dbReference type="SUPFAM" id="SSF52343">
    <property type="entry name" value="Ferredoxin reductase-like, C-terminal NADP-linked domain"/>
    <property type="match status" value="1"/>
</dbReference>
<dbReference type="PANTHER" id="PTHR19384">
    <property type="entry name" value="NITRIC OXIDE SYNTHASE-RELATED"/>
    <property type="match status" value="1"/>
</dbReference>
<dbReference type="InterPro" id="IPR029039">
    <property type="entry name" value="Flavoprotein-like_sf"/>
</dbReference>
<organism evidence="5 6">
    <name type="scientific">Pedobacter psychroterrae</name>
    <dbReference type="NCBI Taxonomy" id="2530453"/>
    <lineage>
        <taxon>Bacteria</taxon>
        <taxon>Pseudomonadati</taxon>
        <taxon>Bacteroidota</taxon>
        <taxon>Sphingobacteriia</taxon>
        <taxon>Sphingobacteriales</taxon>
        <taxon>Sphingobacteriaceae</taxon>
        <taxon>Pedobacter</taxon>
    </lineage>
</organism>
<name>A0A4R0NGV3_9SPHI</name>
<evidence type="ECO:0000256" key="1">
    <source>
        <dbReference type="ARBA" id="ARBA00022630"/>
    </source>
</evidence>